<name>A0ABQ9ETC9_TEGGR</name>
<proteinExistence type="inferred from homology"/>
<comment type="subcellular location">
    <subcellularLocation>
        <location evidence="1">Cytoplasm</location>
    </subcellularLocation>
</comment>
<comment type="similarity">
    <text evidence="2 8">Belongs to the TCP-1 chaperonin family.</text>
</comment>
<evidence type="ECO:0000256" key="6">
    <source>
        <dbReference type="ARBA" id="ARBA00022840"/>
    </source>
</evidence>
<dbReference type="Gene3D" id="3.30.260.10">
    <property type="entry name" value="TCP-1-like chaperonin intermediate domain"/>
    <property type="match status" value="1"/>
</dbReference>
<dbReference type="InterPro" id="IPR012717">
    <property type="entry name" value="Chap_CCT_delta"/>
</dbReference>
<dbReference type="InterPro" id="IPR027410">
    <property type="entry name" value="TCP-1-like_intermed_sf"/>
</dbReference>
<evidence type="ECO:0000256" key="7">
    <source>
        <dbReference type="ARBA" id="ARBA00023186"/>
    </source>
</evidence>
<gene>
    <name evidence="11" type="ORF">KUTeg_013311</name>
</gene>
<dbReference type="CDD" id="cd03338">
    <property type="entry name" value="TCP1_delta"/>
    <property type="match status" value="1"/>
</dbReference>
<dbReference type="Pfam" id="PF00118">
    <property type="entry name" value="Cpn60_TCP1"/>
    <property type="match status" value="1"/>
</dbReference>
<sequence length="561" mass="60598">MPAPKAANPKSGGGKRSEYQDKEKPAQIRRSNITAAKGKIPTGVTQEYFSVFLIAVADAIRTSLGPRGMDKMIQAGNGDVTITNDGATILKQMQVLHPAAKMLVELSKAQDVEAGDGTTSVVVICGSLLDACTSLLEKGIHPTSISEAFQKAAAKSMEIIEGISTPVELSDRESLLQSASTSLNSKVVSQNSGTLSPIAVDAVLKVINPATATNVDLNDIKIVKKLGGTIEDTELIDGLVFTQKTSGGPSRLEKAKIGPTLLNAVMENNVVVSDYTQMDRVLREERQYILDIVKKIKKAGCNVLLIQKSILRDAVSDLALHFLAKMKIMVVKDVEREDIEFVCKSTGCRPIASLDHFLPENLGSAELVEEIQTGTSKIVKITGVANVGRTVTVLIRGSNKLVLEEADRSLHDALCVIRCLVKKRALIAGGGAPETELSLRLMEYANTLTGMEQYCFRAFAEALEVIPFTLAENAGLNPIATVTELRNRHAQGEKTAGINVRKGCITNILEENVVQPMLVSTSAIHLASETVKSIMKIDDINKFDRYSFSVSFQIKDIVKVR</sequence>
<dbReference type="SUPFAM" id="SSF48592">
    <property type="entry name" value="GroEL equatorial domain-like"/>
    <property type="match status" value="1"/>
</dbReference>
<dbReference type="PRINTS" id="PR00304">
    <property type="entry name" value="TCOMPLEXTCP1"/>
</dbReference>
<dbReference type="NCBIfam" id="TIGR02342">
    <property type="entry name" value="chap_CCT_delta"/>
    <property type="match status" value="1"/>
</dbReference>
<dbReference type="InterPro" id="IPR002194">
    <property type="entry name" value="Chaperonin_TCP-1_CS"/>
</dbReference>
<dbReference type="InterPro" id="IPR002423">
    <property type="entry name" value="Cpn60/GroEL/TCP-1"/>
</dbReference>
<comment type="caution">
    <text evidence="11">The sequence shown here is derived from an EMBL/GenBank/DDBJ whole genome shotgun (WGS) entry which is preliminary data.</text>
</comment>
<dbReference type="EMBL" id="JARBDR010000657">
    <property type="protein sequence ID" value="KAJ8308437.1"/>
    <property type="molecule type" value="Genomic_DNA"/>
</dbReference>
<evidence type="ECO:0000256" key="9">
    <source>
        <dbReference type="RuleBase" id="RU004192"/>
    </source>
</evidence>
<dbReference type="PROSITE" id="PS00751">
    <property type="entry name" value="TCP1_2"/>
    <property type="match status" value="1"/>
</dbReference>
<dbReference type="SUPFAM" id="SSF54849">
    <property type="entry name" value="GroEL-intermediate domain like"/>
    <property type="match status" value="1"/>
</dbReference>
<evidence type="ECO:0000256" key="4">
    <source>
        <dbReference type="ARBA" id="ARBA00022490"/>
    </source>
</evidence>
<dbReference type="InterPro" id="IPR053374">
    <property type="entry name" value="TCP-1_chaperonin"/>
</dbReference>
<dbReference type="Gene3D" id="1.10.560.10">
    <property type="entry name" value="GroEL-like equatorial domain"/>
    <property type="match status" value="1"/>
</dbReference>
<dbReference type="PROSITE" id="PS00750">
    <property type="entry name" value="TCP1_1"/>
    <property type="match status" value="1"/>
</dbReference>
<dbReference type="SUPFAM" id="SSF52029">
    <property type="entry name" value="GroEL apical domain-like"/>
    <property type="match status" value="1"/>
</dbReference>
<accession>A0ABQ9ETC9</accession>
<feature type="compositionally biased region" description="Basic and acidic residues" evidence="10">
    <location>
        <begin position="15"/>
        <end position="26"/>
    </location>
</feature>
<keyword evidence="5 8" id="KW-0547">Nucleotide-binding</keyword>
<keyword evidence="12" id="KW-1185">Reference proteome</keyword>
<dbReference type="InterPro" id="IPR027413">
    <property type="entry name" value="GROEL-like_equatorial_sf"/>
</dbReference>
<keyword evidence="4" id="KW-0963">Cytoplasm</keyword>
<dbReference type="PANTHER" id="PTHR11353">
    <property type="entry name" value="CHAPERONIN"/>
    <property type="match status" value="1"/>
</dbReference>
<dbReference type="InterPro" id="IPR054827">
    <property type="entry name" value="thermosome_alpha"/>
</dbReference>
<dbReference type="PROSITE" id="PS00995">
    <property type="entry name" value="TCP1_3"/>
    <property type="match status" value="1"/>
</dbReference>
<dbReference type="NCBIfam" id="NF041083">
    <property type="entry name" value="thermosome_beta"/>
    <property type="match status" value="1"/>
</dbReference>
<evidence type="ECO:0000256" key="5">
    <source>
        <dbReference type="ARBA" id="ARBA00022741"/>
    </source>
</evidence>
<dbReference type="NCBIfam" id="NF041082">
    <property type="entry name" value="thermosome_alpha"/>
    <property type="match status" value="1"/>
</dbReference>
<dbReference type="Gene3D" id="3.50.7.10">
    <property type="entry name" value="GroEL"/>
    <property type="match status" value="1"/>
</dbReference>
<keyword evidence="7 8" id="KW-0143">Chaperone</keyword>
<evidence type="ECO:0000313" key="12">
    <source>
        <dbReference type="Proteomes" id="UP001217089"/>
    </source>
</evidence>
<dbReference type="InterPro" id="IPR017998">
    <property type="entry name" value="Chaperone_TCP-1"/>
</dbReference>
<reference evidence="11 12" key="1">
    <citation type="submission" date="2022-12" db="EMBL/GenBank/DDBJ databases">
        <title>Chromosome-level genome of Tegillarca granosa.</title>
        <authorList>
            <person name="Kim J."/>
        </authorList>
    </citation>
    <scope>NUCLEOTIDE SEQUENCE [LARGE SCALE GENOMIC DNA]</scope>
    <source>
        <strain evidence="11">Teg-2019</strain>
        <tissue evidence="11">Adductor muscle</tissue>
    </source>
</reference>
<evidence type="ECO:0000256" key="8">
    <source>
        <dbReference type="RuleBase" id="RU004187"/>
    </source>
</evidence>
<dbReference type="InterPro" id="IPR027409">
    <property type="entry name" value="GroEL-like_apical_dom_sf"/>
</dbReference>
<evidence type="ECO:0000256" key="2">
    <source>
        <dbReference type="ARBA" id="ARBA00008020"/>
    </source>
</evidence>
<dbReference type="Proteomes" id="UP001217089">
    <property type="component" value="Unassembled WGS sequence"/>
</dbReference>
<evidence type="ECO:0000256" key="10">
    <source>
        <dbReference type="SAM" id="MobiDB-lite"/>
    </source>
</evidence>
<evidence type="ECO:0000256" key="1">
    <source>
        <dbReference type="ARBA" id="ARBA00004496"/>
    </source>
</evidence>
<feature type="region of interest" description="Disordered" evidence="10">
    <location>
        <begin position="1"/>
        <end position="34"/>
    </location>
</feature>
<evidence type="ECO:0000313" key="11">
    <source>
        <dbReference type="EMBL" id="KAJ8308437.1"/>
    </source>
</evidence>
<evidence type="ECO:0000256" key="3">
    <source>
        <dbReference type="ARBA" id="ARBA00016107"/>
    </source>
</evidence>
<protein>
    <recommendedName>
        <fullName evidence="3 9">T-complex protein 1 subunit delta</fullName>
    </recommendedName>
</protein>
<keyword evidence="6 8" id="KW-0067">ATP-binding</keyword>
<organism evidence="11 12">
    <name type="scientific">Tegillarca granosa</name>
    <name type="common">Malaysian cockle</name>
    <name type="synonym">Anadara granosa</name>
    <dbReference type="NCBI Taxonomy" id="220873"/>
    <lineage>
        <taxon>Eukaryota</taxon>
        <taxon>Metazoa</taxon>
        <taxon>Spiralia</taxon>
        <taxon>Lophotrochozoa</taxon>
        <taxon>Mollusca</taxon>
        <taxon>Bivalvia</taxon>
        <taxon>Autobranchia</taxon>
        <taxon>Pteriomorphia</taxon>
        <taxon>Arcoida</taxon>
        <taxon>Arcoidea</taxon>
        <taxon>Arcidae</taxon>
        <taxon>Tegillarca</taxon>
    </lineage>
</organism>